<evidence type="ECO:0000313" key="1">
    <source>
        <dbReference type="EMBL" id="KHD78900.1"/>
    </source>
</evidence>
<reference evidence="1 2" key="1">
    <citation type="submission" date="2014-10" db="EMBL/GenBank/DDBJ databases">
        <title>Draft genome sequence of Actinoplanes utahensis NRRL 12052.</title>
        <authorList>
            <person name="Velasco-Bucheli B."/>
            <person name="del Cerro C."/>
            <person name="Hormigo D."/>
            <person name="Garcia J.L."/>
            <person name="Acebal C."/>
            <person name="Arroyo M."/>
            <person name="de la Mata I."/>
        </authorList>
    </citation>
    <scope>NUCLEOTIDE SEQUENCE [LARGE SCALE GENOMIC DNA]</scope>
    <source>
        <strain evidence="1 2">NRRL 12052</strain>
    </source>
</reference>
<keyword evidence="2" id="KW-1185">Reference proteome</keyword>
<dbReference type="RefSeq" id="WP_043521997.1">
    <property type="nucleotide sequence ID" value="NZ_BAABKU010000001.1"/>
</dbReference>
<organism evidence="1 2">
    <name type="scientific">Actinoplanes utahensis</name>
    <dbReference type="NCBI Taxonomy" id="1869"/>
    <lineage>
        <taxon>Bacteria</taxon>
        <taxon>Bacillati</taxon>
        <taxon>Actinomycetota</taxon>
        <taxon>Actinomycetes</taxon>
        <taxon>Micromonosporales</taxon>
        <taxon>Micromonosporaceae</taxon>
        <taxon>Actinoplanes</taxon>
    </lineage>
</organism>
<dbReference type="OrthoDB" id="3298544at2"/>
<name>A0A0A6US04_ACTUT</name>
<sequence length="99" mass="10511">MKPRDFPPGVVLHAPHCPDAGDGNKATLPTLKAIADYPSFRWCLCGNLDDTPHVVVEAIDYGLHLYEPAPGVPPRDAIRPLCKTCRGTHGPATSGVVAS</sequence>
<accession>A0A0A6US04</accession>
<dbReference type="EMBL" id="JRTT01000002">
    <property type="protein sequence ID" value="KHD78900.1"/>
    <property type="molecule type" value="Genomic_DNA"/>
</dbReference>
<dbReference type="Proteomes" id="UP000054537">
    <property type="component" value="Unassembled WGS sequence"/>
</dbReference>
<proteinExistence type="predicted"/>
<dbReference type="AlphaFoldDB" id="A0A0A6US04"/>
<comment type="caution">
    <text evidence="1">The sequence shown here is derived from an EMBL/GenBank/DDBJ whole genome shotgun (WGS) entry which is preliminary data.</text>
</comment>
<evidence type="ECO:0000313" key="2">
    <source>
        <dbReference type="Proteomes" id="UP000054537"/>
    </source>
</evidence>
<protein>
    <submittedName>
        <fullName evidence="1">Uncharacterized protein</fullName>
    </submittedName>
</protein>
<gene>
    <name evidence="1" type="ORF">MB27_02000</name>
</gene>